<accession>A0A9Q1ELM9</accession>
<dbReference type="AlphaFoldDB" id="A0A9Q1ELM9"/>
<proteinExistence type="predicted"/>
<keyword evidence="3" id="KW-1185">Reference proteome</keyword>
<sequence length="100" mass="10991">MPFPCPSILCSGHGSGLKLGEQSIQKAEKSSRPRGQRERGGESHHFAGLIDPPALNRRWDLLWCAGGEAIAPGVFLHREGEYTFDKKEEEAGITDKIGYI</sequence>
<reference evidence="2" key="1">
    <citation type="journal article" date="2023" name="Science">
        <title>Genome structures resolve the early diversification of teleost fishes.</title>
        <authorList>
            <person name="Parey E."/>
            <person name="Louis A."/>
            <person name="Montfort J."/>
            <person name="Bouchez O."/>
            <person name="Roques C."/>
            <person name="Iampietro C."/>
            <person name="Lluch J."/>
            <person name="Castinel A."/>
            <person name="Donnadieu C."/>
            <person name="Desvignes T."/>
            <person name="Floi Bucao C."/>
            <person name="Jouanno E."/>
            <person name="Wen M."/>
            <person name="Mejri S."/>
            <person name="Dirks R."/>
            <person name="Jansen H."/>
            <person name="Henkel C."/>
            <person name="Chen W.J."/>
            <person name="Zahm M."/>
            <person name="Cabau C."/>
            <person name="Klopp C."/>
            <person name="Thompson A.W."/>
            <person name="Robinson-Rechavi M."/>
            <person name="Braasch I."/>
            <person name="Lecointre G."/>
            <person name="Bobe J."/>
            <person name="Postlethwait J.H."/>
            <person name="Berthelot C."/>
            <person name="Roest Crollius H."/>
            <person name="Guiguen Y."/>
        </authorList>
    </citation>
    <scope>NUCLEOTIDE SEQUENCE</scope>
    <source>
        <strain evidence="2">WJC10195</strain>
    </source>
</reference>
<comment type="caution">
    <text evidence="2">The sequence shown here is derived from an EMBL/GenBank/DDBJ whole genome shotgun (WGS) entry which is preliminary data.</text>
</comment>
<dbReference type="EMBL" id="JAINUF010000015">
    <property type="protein sequence ID" value="KAJ8341088.1"/>
    <property type="molecule type" value="Genomic_DNA"/>
</dbReference>
<dbReference type="Proteomes" id="UP001152622">
    <property type="component" value="Chromosome 15"/>
</dbReference>
<evidence type="ECO:0000313" key="3">
    <source>
        <dbReference type="Proteomes" id="UP001152622"/>
    </source>
</evidence>
<organism evidence="2 3">
    <name type="scientific">Synaphobranchus kaupii</name>
    <name type="common">Kaup's arrowtooth eel</name>
    <dbReference type="NCBI Taxonomy" id="118154"/>
    <lineage>
        <taxon>Eukaryota</taxon>
        <taxon>Metazoa</taxon>
        <taxon>Chordata</taxon>
        <taxon>Craniata</taxon>
        <taxon>Vertebrata</taxon>
        <taxon>Euteleostomi</taxon>
        <taxon>Actinopterygii</taxon>
        <taxon>Neopterygii</taxon>
        <taxon>Teleostei</taxon>
        <taxon>Anguilliformes</taxon>
        <taxon>Synaphobranchidae</taxon>
        <taxon>Synaphobranchus</taxon>
    </lineage>
</organism>
<protein>
    <submittedName>
        <fullName evidence="2">Uncharacterized protein</fullName>
    </submittedName>
</protein>
<name>A0A9Q1ELM9_SYNKA</name>
<feature type="compositionally biased region" description="Basic and acidic residues" evidence="1">
    <location>
        <begin position="26"/>
        <end position="45"/>
    </location>
</feature>
<feature type="region of interest" description="Disordered" evidence="1">
    <location>
        <begin position="22"/>
        <end position="47"/>
    </location>
</feature>
<evidence type="ECO:0000313" key="2">
    <source>
        <dbReference type="EMBL" id="KAJ8341088.1"/>
    </source>
</evidence>
<evidence type="ECO:0000256" key="1">
    <source>
        <dbReference type="SAM" id="MobiDB-lite"/>
    </source>
</evidence>
<gene>
    <name evidence="2" type="ORF">SKAU_G00333790</name>
</gene>